<reference evidence="1 2" key="1">
    <citation type="submission" date="2024-04" db="EMBL/GenBank/DDBJ databases">
        <title>Novel species of the genus Ideonella isolated from streams.</title>
        <authorList>
            <person name="Lu H."/>
        </authorList>
    </citation>
    <scope>NUCLEOTIDE SEQUENCE [LARGE SCALE GENOMIC DNA]</scope>
    <source>
        <strain evidence="1 2">BYS139W</strain>
    </source>
</reference>
<dbReference type="Gene3D" id="1.10.150.240">
    <property type="entry name" value="Putative phosphatase, domain 2"/>
    <property type="match status" value="1"/>
</dbReference>
<gene>
    <name evidence="1" type="ORF">AACH11_05665</name>
</gene>
<dbReference type="NCBIfam" id="TIGR01509">
    <property type="entry name" value="HAD-SF-IA-v3"/>
    <property type="match status" value="1"/>
</dbReference>
<dbReference type="InterPro" id="IPR006439">
    <property type="entry name" value="HAD-SF_hydro_IA"/>
</dbReference>
<keyword evidence="1" id="KW-0378">Hydrolase</keyword>
<evidence type="ECO:0000313" key="2">
    <source>
        <dbReference type="Proteomes" id="UP001368500"/>
    </source>
</evidence>
<dbReference type="InterPro" id="IPR023198">
    <property type="entry name" value="PGP-like_dom2"/>
</dbReference>
<dbReference type="InterPro" id="IPR023214">
    <property type="entry name" value="HAD_sf"/>
</dbReference>
<dbReference type="Proteomes" id="UP001368500">
    <property type="component" value="Unassembled WGS sequence"/>
</dbReference>
<sequence length="263" mass="28035">MLEALIWDVDGTLAETERDGHRIAYNQAFADEGLDWHWDEATYGRLLSTAGGKERLARWWAERDPGAAVRPSTARAIAHLYALKTAHYVATVGRGTIGLRPGVHRLLVEARAAGLQLAIATTTSPRNVDALLKATLGEAAPGWFAVIGAGDAVPAKKPAPDIYHQVRTALGLRADQCLALEDSAIGAQAAVAAGLAVLVTRSHYTRDETLPPVLADLDGLGSPERPARGWVPGDDGARPWQGQVDLPSLRRWCAAWAGLPAVV</sequence>
<dbReference type="Gene3D" id="3.40.50.1000">
    <property type="entry name" value="HAD superfamily/HAD-like"/>
    <property type="match status" value="1"/>
</dbReference>
<dbReference type="Pfam" id="PF00702">
    <property type="entry name" value="Hydrolase"/>
    <property type="match status" value="1"/>
</dbReference>
<keyword evidence="2" id="KW-1185">Reference proteome</keyword>
<proteinExistence type="predicted"/>
<accession>A0ABU9B6S7</accession>
<evidence type="ECO:0000313" key="1">
    <source>
        <dbReference type="EMBL" id="MEK8025444.1"/>
    </source>
</evidence>
<organism evidence="1 2">
    <name type="scientific">Pseudaquabacterium rugosum</name>
    <dbReference type="NCBI Taxonomy" id="2984194"/>
    <lineage>
        <taxon>Bacteria</taxon>
        <taxon>Pseudomonadati</taxon>
        <taxon>Pseudomonadota</taxon>
        <taxon>Betaproteobacteria</taxon>
        <taxon>Burkholderiales</taxon>
        <taxon>Sphaerotilaceae</taxon>
        <taxon>Pseudaquabacterium</taxon>
    </lineage>
</organism>
<dbReference type="SFLD" id="SFLDS00003">
    <property type="entry name" value="Haloacid_Dehalogenase"/>
    <property type="match status" value="1"/>
</dbReference>
<dbReference type="InterPro" id="IPR036412">
    <property type="entry name" value="HAD-like_sf"/>
</dbReference>
<protein>
    <submittedName>
        <fullName evidence="1">HAD-IA family hydrolase</fullName>
    </submittedName>
</protein>
<dbReference type="InterPro" id="IPR044999">
    <property type="entry name" value="CbbY-like"/>
</dbReference>
<dbReference type="PANTHER" id="PTHR42896">
    <property type="entry name" value="XYLULOSE-1,5-BISPHOSPHATE (XUBP) PHOSPHATASE"/>
    <property type="match status" value="1"/>
</dbReference>
<dbReference type="PRINTS" id="PR00413">
    <property type="entry name" value="HADHALOGNASE"/>
</dbReference>
<name>A0ABU9B6S7_9BURK</name>
<dbReference type="RefSeq" id="WP_341373221.1">
    <property type="nucleotide sequence ID" value="NZ_JBBUTF010000004.1"/>
</dbReference>
<dbReference type="SUPFAM" id="SSF56784">
    <property type="entry name" value="HAD-like"/>
    <property type="match status" value="1"/>
</dbReference>
<dbReference type="GO" id="GO:0016787">
    <property type="term" value="F:hydrolase activity"/>
    <property type="evidence" value="ECO:0007669"/>
    <property type="project" value="UniProtKB-KW"/>
</dbReference>
<comment type="caution">
    <text evidence="1">The sequence shown here is derived from an EMBL/GenBank/DDBJ whole genome shotgun (WGS) entry which is preliminary data.</text>
</comment>
<dbReference type="SFLD" id="SFLDG01129">
    <property type="entry name" value="C1.5:_HAD__Beta-PGM__Phosphata"/>
    <property type="match status" value="1"/>
</dbReference>
<dbReference type="PANTHER" id="PTHR42896:SF2">
    <property type="entry name" value="CBBY-LIKE PROTEIN"/>
    <property type="match status" value="1"/>
</dbReference>
<dbReference type="EMBL" id="JBBUTF010000004">
    <property type="protein sequence ID" value="MEK8025444.1"/>
    <property type="molecule type" value="Genomic_DNA"/>
</dbReference>